<name>A0A8J2MEF8_9HEXA</name>
<dbReference type="GO" id="GO:0000172">
    <property type="term" value="C:ribonuclease MRP complex"/>
    <property type="evidence" value="ECO:0007669"/>
    <property type="project" value="InterPro"/>
</dbReference>
<keyword evidence="2" id="KW-0539">Nucleus</keyword>
<organism evidence="4 5">
    <name type="scientific">Allacma fusca</name>
    <dbReference type="NCBI Taxonomy" id="39272"/>
    <lineage>
        <taxon>Eukaryota</taxon>
        <taxon>Metazoa</taxon>
        <taxon>Ecdysozoa</taxon>
        <taxon>Arthropoda</taxon>
        <taxon>Hexapoda</taxon>
        <taxon>Collembola</taxon>
        <taxon>Symphypleona</taxon>
        <taxon>Sminthuridae</taxon>
        <taxon>Allacma</taxon>
    </lineage>
</organism>
<comment type="caution">
    <text evidence="4">The sequence shown here is derived from an EMBL/GenBank/DDBJ whole genome shotgun (WGS) entry which is preliminary data.</text>
</comment>
<sequence>MADSKSFSVSKSGGKSNPNSADSQNTGPGLRNSGRQNSSSRKEDKVQGKQFTVKKRPPTKVTRRVNDVYIGEGSSFQSQFVKCQQLLDGGQKVIYLHGLGDAIPRSFNLAAKLKEQYKGSLDFSVTTSTVKLVDDLLPTDNNTFPSQNYRTKSAVNIKVFRTVDLP</sequence>
<dbReference type="GO" id="GO:0001682">
    <property type="term" value="P:tRNA 5'-leader removal"/>
    <property type="evidence" value="ECO:0007669"/>
    <property type="project" value="InterPro"/>
</dbReference>
<reference evidence="4" key="1">
    <citation type="submission" date="2021-06" db="EMBL/GenBank/DDBJ databases">
        <authorList>
            <person name="Hodson N. C."/>
            <person name="Mongue J. A."/>
            <person name="Jaron S. K."/>
        </authorList>
    </citation>
    <scope>NUCLEOTIDE SEQUENCE</scope>
</reference>
<evidence type="ECO:0000256" key="3">
    <source>
        <dbReference type="SAM" id="MobiDB-lite"/>
    </source>
</evidence>
<evidence type="ECO:0000313" key="5">
    <source>
        <dbReference type="Proteomes" id="UP000708208"/>
    </source>
</evidence>
<dbReference type="PANTHER" id="PTHR15314">
    <property type="entry name" value="RIBONUCLEASE P PROTEIN SUBUNIT P20"/>
    <property type="match status" value="1"/>
</dbReference>
<dbReference type="InterPro" id="IPR014612">
    <property type="entry name" value="Pop7/Rpp20"/>
</dbReference>
<protein>
    <submittedName>
        <fullName evidence="4">Uncharacterized protein</fullName>
    </submittedName>
</protein>
<feature type="region of interest" description="Disordered" evidence="3">
    <location>
        <begin position="1"/>
        <end position="58"/>
    </location>
</feature>
<dbReference type="PANTHER" id="PTHR15314:SF1">
    <property type="entry name" value="RIBONUCLEASE P PROTEIN SUBUNIT P20"/>
    <property type="match status" value="1"/>
</dbReference>
<evidence type="ECO:0000256" key="1">
    <source>
        <dbReference type="ARBA" id="ARBA00004123"/>
    </source>
</evidence>
<proteinExistence type="predicted"/>
<dbReference type="Proteomes" id="UP000708208">
    <property type="component" value="Unassembled WGS sequence"/>
</dbReference>
<gene>
    <name evidence="4" type="ORF">AFUS01_LOCUS46438</name>
</gene>
<evidence type="ECO:0000256" key="2">
    <source>
        <dbReference type="ARBA" id="ARBA00023242"/>
    </source>
</evidence>
<feature type="compositionally biased region" description="Polar residues" evidence="3">
    <location>
        <begin position="17"/>
        <end position="39"/>
    </location>
</feature>
<evidence type="ECO:0000313" key="4">
    <source>
        <dbReference type="EMBL" id="CAG7837305.1"/>
    </source>
</evidence>
<dbReference type="GO" id="GO:0005655">
    <property type="term" value="C:nucleolar ribonuclease P complex"/>
    <property type="evidence" value="ECO:0007669"/>
    <property type="project" value="InterPro"/>
</dbReference>
<dbReference type="AlphaFoldDB" id="A0A8J2MEF8"/>
<dbReference type="Pfam" id="PF12328">
    <property type="entry name" value="Rpp20"/>
    <property type="match status" value="1"/>
</dbReference>
<dbReference type="OrthoDB" id="416729at2759"/>
<dbReference type="EMBL" id="CAJVCH010571365">
    <property type="protein sequence ID" value="CAG7837305.1"/>
    <property type="molecule type" value="Genomic_DNA"/>
</dbReference>
<keyword evidence="5" id="KW-1185">Reference proteome</keyword>
<feature type="compositionally biased region" description="Low complexity" evidence="3">
    <location>
        <begin position="1"/>
        <end position="16"/>
    </location>
</feature>
<accession>A0A8J2MEF8</accession>
<comment type="subcellular location">
    <subcellularLocation>
        <location evidence="1">Nucleus</location>
    </subcellularLocation>
</comment>